<evidence type="ECO:0000259" key="4">
    <source>
        <dbReference type="PROSITE" id="PS51071"/>
    </source>
</evidence>
<dbReference type="InterPro" id="IPR035472">
    <property type="entry name" value="RpiR-like_SIS"/>
</dbReference>
<dbReference type="EMBL" id="FNNG01000001">
    <property type="protein sequence ID" value="SDW01195.1"/>
    <property type="molecule type" value="Genomic_DNA"/>
</dbReference>
<reference evidence="6 7" key="1">
    <citation type="submission" date="2016-10" db="EMBL/GenBank/DDBJ databases">
        <authorList>
            <person name="de Groot N.N."/>
        </authorList>
    </citation>
    <scope>NUCLEOTIDE SEQUENCE [LARGE SCALE GENOMIC DNA]</scope>
    <source>
        <strain evidence="6 7">DSM 23310</strain>
    </source>
</reference>
<dbReference type="RefSeq" id="WP_093749653.1">
    <property type="nucleotide sequence ID" value="NZ_BSYN01000001.1"/>
</dbReference>
<dbReference type="OrthoDB" id="2930at2"/>
<dbReference type="PANTHER" id="PTHR30514:SF21">
    <property type="entry name" value="RPIR-FAMILY TRANSCRIPTIONAL REGULATOR"/>
    <property type="match status" value="1"/>
</dbReference>
<dbReference type="InterPro" id="IPR009057">
    <property type="entry name" value="Homeodomain-like_sf"/>
</dbReference>
<gene>
    <name evidence="6" type="ORF">SAMN05660923_00031</name>
</gene>
<protein>
    <submittedName>
        <fullName evidence="6">Transcriptional regulator, RpiR family</fullName>
    </submittedName>
</protein>
<dbReference type="CDD" id="cd05013">
    <property type="entry name" value="SIS_RpiR"/>
    <property type="match status" value="1"/>
</dbReference>
<dbReference type="AlphaFoldDB" id="A0A1H2Q229"/>
<dbReference type="SUPFAM" id="SSF53697">
    <property type="entry name" value="SIS domain"/>
    <property type="match status" value="1"/>
</dbReference>
<evidence type="ECO:0000313" key="6">
    <source>
        <dbReference type="EMBL" id="SDW01195.1"/>
    </source>
</evidence>
<keyword evidence="7" id="KW-1185">Reference proteome</keyword>
<keyword evidence="3" id="KW-0804">Transcription</keyword>
<dbReference type="Pfam" id="PF01380">
    <property type="entry name" value="SIS"/>
    <property type="match status" value="1"/>
</dbReference>
<dbReference type="InterPro" id="IPR047640">
    <property type="entry name" value="RpiR-like"/>
</dbReference>
<dbReference type="PROSITE" id="PS51464">
    <property type="entry name" value="SIS"/>
    <property type="match status" value="1"/>
</dbReference>
<dbReference type="SUPFAM" id="SSF46689">
    <property type="entry name" value="Homeodomain-like"/>
    <property type="match status" value="1"/>
</dbReference>
<dbReference type="PROSITE" id="PS51071">
    <property type="entry name" value="HTH_RPIR"/>
    <property type="match status" value="1"/>
</dbReference>
<evidence type="ECO:0000256" key="2">
    <source>
        <dbReference type="ARBA" id="ARBA00023125"/>
    </source>
</evidence>
<organism evidence="6 7">
    <name type="scientific">Tepidimicrobium xylanilyticum</name>
    <dbReference type="NCBI Taxonomy" id="1123352"/>
    <lineage>
        <taxon>Bacteria</taxon>
        <taxon>Bacillati</taxon>
        <taxon>Bacillota</taxon>
        <taxon>Tissierellia</taxon>
        <taxon>Tissierellales</taxon>
        <taxon>Tepidimicrobiaceae</taxon>
        <taxon>Tepidimicrobium</taxon>
    </lineage>
</organism>
<dbReference type="Pfam" id="PF01418">
    <property type="entry name" value="HTH_6"/>
    <property type="match status" value="1"/>
</dbReference>
<evidence type="ECO:0000313" key="7">
    <source>
        <dbReference type="Proteomes" id="UP000198828"/>
    </source>
</evidence>
<keyword evidence="1" id="KW-0805">Transcription regulation</keyword>
<dbReference type="GO" id="GO:1901135">
    <property type="term" value="P:carbohydrate derivative metabolic process"/>
    <property type="evidence" value="ECO:0007669"/>
    <property type="project" value="InterPro"/>
</dbReference>
<dbReference type="GO" id="GO:0003700">
    <property type="term" value="F:DNA-binding transcription factor activity"/>
    <property type="evidence" value="ECO:0007669"/>
    <property type="project" value="InterPro"/>
</dbReference>
<dbReference type="InterPro" id="IPR046348">
    <property type="entry name" value="SIS_dom_sf"/>
</dbReference>
<dbReference type="InterPro" id="IPR000281">
    <property type="entry name" value="HTH_RpiR"/>
</dbReference>
<dbReference type="InterPro" id="IPR001347">
    <property type="entry name" value="SIS_dom"/>
</dbReference>
<dbReference type="PANTHER" id="PTHR30514">
    <property type="entry name" value="GLUCOKINASE"/>
    <property type="match status" value="1"/>
</dbReference>
<evidence type="ECO:0000259" key="5">
    <source>
        <dbReference type="PROSITE" id="PS51464"/>
    </source>
</evidence>
<dbReference type="InterPro" id="IPR036388">
    <property type="entry name" value="WH-like_DNA-bd_sf"/>
</dbReference>
<keyword evidence="2" id="KW-0238">DNA-binding</keyword>
<proteinExistence type="predicted"/>
<dbReference type="Proteomes" id="UP000198828">
    <property type="component" value="Unassembled WGS sequence"/>
</dbReference>
<dbReference type="Gene3D" id="3.40.50.10490">
    <property type="entry name" value="Glucose-6-phosphate isomerase like protein, domain 1"/>
    <property type="match status" value="1"/>
</dbReference>
<dbReference type="GO" id="GO:0097367">
    <property type="term" value="F:carbohydrate derivative binding"/>
    <property type="evidence" value="ECO:0007669"/>
    <property type="project" value="InterPro"/>
</dbReference>
<sequence>MILARLTENYDKLTDLEKKIIEYIVSNPQDVLYLTANELAKKIYVSKTSIINLSKKLGFDGYSELRYYVKHHIESQENLKKLPSFNDILLNIYDEVNKTLSLQNEENIKSIVEVIRKSRAVYIIARGASMPLADLFCSRLALLKIKSIFISDLNLIDVICENLSKGESLILMSLSGETEKIKTVAKKARALGIDVIALTSFSNNSLQKIANYRMFCFADNTETKYNDLVSRVGLHVLIQILISYLDTAGKETKNES</sequence>
<feature type="domain" description="HTH rpiR-type" evidence="4">
    <location>
        <begin position="1"/>
        <end position="76"/>
    </location>
</feature>
<accession>A0A1H2Q229</accession>
<dbReference type="Gene3D" id="1.10.10.10">
    <property type="entry name" value="Winged helix-like DNA-binding domain superfamily/Winged helix DNA-binding domain"/>
    <property type="match status" value="1"/>
</dbReference>
<dbReference type="GO" id="GO:0003677">
    <property type="term" value="F:DNA binding"/>
    <property type="evidence" value="ECO:0007669"/>
    <property type="project" value="UniProtKB-KW"/>
</dbReference>
<feature type="domain" description="SIS" evidence="5">
    <location>
        <begin position="111"/>
        <end position="253"/>
    </location>
</feature>
<evidence type="ECO:0000256" key="3">
    <source>
        <dbReference type="ARBA" id="ARBA00023163"/>
    </source>
</evidence>
<name>A0A1H2Q229_9FIRM</name>
<evidence type="ECO:0000256" key="1">
    <source>
        <dbReference type="ARBA" id="ARBA00023015"/>
    </source>
</evidence>